<evidence type="ECO:0000313" key="2">
    <source>
        <dbReference type="Proteomes" id="UP001597282"/>
    </source>
</evidence>
<name>A0ABW4C7G0_9BACL</name>
<proteinExistence type="predicted"/>
<evidence type="ECO:0008006" key="3">
    <source>
        <dbReference type="Google" id="ProtNLM"/>
    </source>
</evidence>
<dbReference type="Proteomes" id="UP001597282">
    <property type="component" value="Unassembled WGS sequence"/>
</dbReference>
<evidence type="ECO:0000313" key="1">
    <source>
        <dbReference type="EMBL" id="MFD1425480.1"/>
    </source>
</evidence>
<gene>
    <name evidence="1" type="ORF">ACFQ4Y_00845</name>
</gene>
<comment type="caution">
    <text evidence="1">The sequence shown here is derived from an EMBL/GenBank/DDBJ whole genome shotgun (WGS) entry which is preliminary data.</text>
</comment>
<protein>
    <recommendedName>
        <fullName evidence="3">Molecular chaperone DnaJ</fullName>
    </recommendedName>
</protein>
<reference evidence="2" key="1">
    <citation type="journal article" date="2019" name="Int. J. Syst. Evol. Microbiol.">
        <title>The Global Catalogue of Microorganisms (GCM) 10K type strain sequencing project: providing services to taxonomists for standard genome sequencing and annotation.</title>
        <authorList>
            <consortium name="The Broad Institute Genomics Platform"/>
            <consortium name="The Broad Institute Genome Sequencing Center for Infectious Disease"/>
            <person name="Wu L."/>
            <person name="Ma J."/>
        </authorList>
    </citation>
    <scope>NUCLEOTIDE SEQUENCE [LARGE SCALE GENOMIC DNA]</scope>
    <source>
        <strain evidence="2">S1</strain>
    </source>
</reference>
<sequence length="57" mass="5988">MKEIIKLHNPDICETCAGVGGWDLEEEDGETVGYVDCSDCGGTGEISGRDDGDPKNG</sequence>
<dbReference type="EMBL" id="JBHTNU010000001">
    <property type="protein sequence ID" value="MFD1425480.1"/>
    <property type="molecule type" value="Genomic_DNA"/>
</dbReference>
<keyword evidence="2" id="KW-1185">Reference proteome</keyword>
<accession>A0ABW4C7G0</accession>
<organism evidence="1 2">
    <name type="scientific">Kroppenstedtia sanguinis</name>
    <dbReference type="NCBI Taxonomy" id="1380684"/>
    <lineage>
        <taxon>Bacteria</taxon>
        <taxon>Bacillati</taxon>
        <taxon>Bacillota</taxon>
        <taxon>Bacilli</taxon>
        <taxon>Bacillales</taxon>
        <taxon>Thermoactinomycetaceae</taxon>
        <taxon>Kroppenstedtia</taxon>
    </lineage>
</organism>